<dbReference type="Proteomes" id="UP000244722">
    <property type="component" value="Unassembled WGS sequence"/>
</dbReference>
<comment type="caution">
    <text evidence="6">The sequence shown here is derived from an EMBL/GenBank/DDBJ whole genome shotgun (WGS) entry which is preliminary data.</text>
</comment>
<keyword evidence="5" id="KW-1133">Transmembrane helix</keyword>
<dbReference type="InterPro" id="IPR019791">
    <property type="entry name" value="Haem_peroxidase_animal"/>
</dbReference>
<dbReference type="GO" id="GO:0006979">
    <property type="term" value="P:response to oxidative stress"/>
    <property type="evidence" value="ECO:0007669"/>
    <property type="project" value="InterPro"/>
</dbReference>
<dbReference type="Gene3D" id="1.10.640.10">
    <property type="entry name" value="Haem peroxidase domain superfamily, animal type"/>
    <property type="match status" value="1"/>
</dbReference>
<gene>
    <name evidence="6" type="ORF">B9Z19DRAFT_1136754</name>
</gene>
<keyword evidence="5" id="KW-0812">Transmembrane</keyword>
<dbReference type="STRING" id="42251.A0A2T6ZBE7"/>
<evidence type="ECO:0000313" key="6">
    <source>
        <dbReference type="EMBL" id="PUU72766.1"/>
    </source>
</evidence>
<sequence length="547" mass="62865">MLRPLQNIVLNTSSSSKYLRFFIMPGPVTTLCQYVSVLIIFGLFHTYVVEKQLMRVDDSTSTSLDMRTETMRLPGRQILGGSRMRTCSRLVDLSSVVYIIHQTLLGPLIPDLRRARFITRMAPWVHDDQWTKDFYKGLFPGRDTRNIEISELLRGVGRWEASLSDDPLNRNIAGLDRKVDGSYHDDALVKILTESFEDVTGALSERNIPHFLYFVEVLGIEQSPKWQVASLNEFCEFFGLKPQATFKDINPDPAVAKALRQLYDYPDFVEIYAGLVVEADKKPMVPVVCIGPTYTISRAILSDAVTLVRGDRFYTADYTAAHLTNWGLQEESFPKKKFKFNSIYAHYPLTIPEENHKIHTALNMVDQFDFERPVYTPLRVPMNLISSYSAMKQIPCDANNFKVTCGAGFDVIMRANFMLSSAKPSNTEQKQQFYEERTEKLILKKAYRVSDAYPTHAIRDIRNIVQTMFAALIFNLPMKREDRPKETYTEQELYTILCGRLIISFFDIDSSKSFPLRQAGFKVVRQYGNLFEAQIKVIKNWSWLQGV</sequence>
<dbReference type="OrthoDB" id="823504at2759"/>
<feature type="transmembrane region" description="Helical" evidence="5">
    <location>
        <begin position="21"/>
        <end position="44"/>
    </location>
</feature>
<dbReference type="GO" id="GO:0051213">
    <property type="term" value="F:dioxygenase activity"/>
    <property type="evidence" value="ECO:0007669"/>
    <property type="project" value="UniProtKB-KW"/>
</dbReference>
<keyword evidence="5" id="KW-0472">Membrane</keyword>
<reference evidence="6 7" key="1">
    <citation type="submission" date="2017-04" db="EMBL/GenBank/DDBJ databases">
        <title>Draft genome sequence of Tuber borchii Vittad., a whitish edible truffle.</title>
        <authorList>
            <consortium name="DOE Joint Genome Institute"/>
            <person name="Murat C."/>
            <person name="Kuo A."/>
            <person name="Barry K.W."/>
            <person name="Clum A."/>
            <person name="Dockter R.B."/>
            <person name="Fauchery L."/>
            <person name="Iotti M."/>
            <person name="Kohler A."/>
            <person name="Labutti K."/>
            <person name="Lindquist E.A."/>
            <person name="Lipzen A."/>
            <person name="Ohm R.A."/>
            <person name="Wang M."/>
            <person name="Grigoriev I.V."/>
            <person name="Zambonelli A."/>
            <person name="Martin F.M."/>
        </authorList>
    </citation>
    <scope>NUCLEOTIDE SEQUENCE [LARGE SCALE GENOMIC DNA]</scope>
    <source>
        <strain evidence="6 7">Tbo3840</strain>
    </source>
</reference>
<proteinExistence type="predicted"/>
<evidence type="ECO:0000313" key="7">
    <source>
        <dbReference type="Proteomes" id="UP000244722"/>
    </source>
</evidence>
<dbReference type="PANTHER" id="PTHR11903:SF37">
    <property type="entry name" value="PSI-PRODUCING OXYGENASE A"/>
    <property type="match status" value="1"/>
</dbReference>
<dbReference type="InterPro" id="IPR037120">
    <property type="entry name" value="Haem_peroxidase_sf_animal"/>
</dbReference>
<keyword evidence="4" id="KW-0408">Iron</keyword>
<evidence type="ECO:0000256" key="4">
    <source>
        <dbReference type="ARBA" id="ARBA00023004"/>
    </source>
</evidence>
<organism evidence="6 7">
    <name type="scientific">Tuber borchii</name>
    <name type="common">White truffle</name>
    <dbReference type="NCBI Taxonomy" id="42251"/>
    <lineage>
        <taxon>Eukaryota</taxon>
        <taxon>Fungi</taxon>
        <taxon>Dikarya</taxon>
        <taxon>Ascomycota</taxon>
        <taxon>Pezizomycotina</taxon>
        <taxon>Pezizomycetes</taxon>
        <taxon>Pezizales</taxon>
        <taxon>Tuberaceae</taxon>
        <taxon>Tuber</taxon>
    </lineage>
</organism>
<dbReference type="PANTHER" id="PTHR11903">
    <property type="entry name" value="PROSTAGLANDIN G/H SYNTHASE"/>
    <property type="match status" value="1"/>
</dbReference>
<evidence type="ECO:0000256" key="3">
    <source>
        <dbReference type="ARBA" id="ARBA00023002"/>
    </source>
</evidence>
<dbReference type="GO" id="GO:0006631">
    <property type="term" value="P:fatty acid metabolic process"/>
    <property type="evidence" value="ECO:0007669"/>
    <property type="project" value="UniProtKB-ARBA"/>
</dbReference>
<evidence type="ECO:0000256" key="1">
    <source>
        <dbReference type="ARBA" id="ARBA00022723"/>
    </source>
</evidence>
<dbReference type="Pfam" id="PF03098">
    <property type="entry name" value="An_peroxidase"/>
    <property type="match status" value="1"/>
</dbReference>
<evidence type="ECO:0000256" key="5">
    <source>
        <dbReference type="SAM" id="Phobius"/>
    </source>
</evidence>
<dbReference type="AlphaFoldDB" id="A0A2T6ZBE7"/>
<protein>
    <submittedName>
        <fullName evidence="6">Heme peroxidase</fullName>
    </submittedName>
</protein>
<keyword evidence="7" id="KW-1185">Reference proteome</keyword>
<name>A0A2T6ZBE7_TUBBO</name>
<keyword evidence="2" id="KW-0223">Dioxygenase</keyword>
<evidence type="ECO:0000256" key="2">
    <source>
        <dbReference type="ARBA" id="ARBA00022964"/>
    </source>
</evidence>
<dbReference type="InterPro" id="IPR050783">
    <property type="entry name" value="Oxylipin_biosynth_metab"/>
</dbReference>
<dbReference type="SUPFAM" id="SSF48113">
    <property type="entry name" value="Heme-dependent peroxidases"/>
    <property type="match status" value="1"/>
</dbReference>
<dbReference type="GO" id="GO:0020037">
    <property type="term" value="F:heme binding"/>
    <property type="evidence" value="ECO:0007669"/>
    <property type="project" value="InterPro"/>
</dbReference>
<dbReference type="GO" id="GO:0004601">
    <property type="term" value="F:peroxidase activity"/>
    <property type="evidence" value="ECO:0007669"/>
    <property type="project" value="UniProtKB-KW"/>
</dbReference>
<dbReference type="EMBL" id="NESQ01000468">
    <property type="protein sequence ID" value="PUU72766.1"/>
    <property type="molecule type" value="Genomic_DNA"/>
</dbReference>
<accession>A0A2T6ZBE7</accession>
<keyword evidence="3" id="KW-0560">Oxidoreductase</keyword>
<keyword evidence="6" id="KW-0575">Peroxidase</keyword>
<keyword evidence="1" id="KW-0479">Metal-binding</keyword>
<dbReference type="GO" id="GO:0046872">
    <property type="term" value="F:metal ion binding"/>
    <property type="evidence" value="ECO:0007669"/>
    <property type="project" value="UniProtKB-KW"/>
</dbReference>
<dbReference type="InterPro" id="IPR010255">
    <property type="entry name" value="Haem_peroxidase_sf"/>
</dbReference>